<protein>
    <submittedName>
        <fullName evidence="2">Uncharacterized protein</fullName>
    </submittedName>
</protein>
<gene>
    <name evidence="2" type="ORF">QBC34DRAFT_173261</name>
</gene>
<feature type="region of interest" description="Disordered" evidence="1">
    <location>
        <begin position="103"/>
        <end position="152"/>
    </location>
</feature>
<reference evidence="2" key="2">
    <citation type="submission" date="2023-05" db="EMBL/GenBank/DDBJ databases">
        <authorList>
            <consortium name="Lawrence Berkeley National Laboratory"/>
            <person name="Steindorff A."/>
            <person name="Hensen N."/>
            <person name="Bonometti L."/>
            <person name="Westerberg I."/>
            <person name="Brannstrom I.O."/>
            <person name="Guillou S."/>
            <person name="Cros-Aarteil S."/>
            <person name="Calhoun S."/>
            <person name="Haridas S."/>
            <person name="Kuo A."/>
            <person name="Mondo S."/>
            <person name="Pangilinan J."/>
            <person name="Riley R."/>
            <person name="Labutti K."/>
            <person name="Andreopoulos B."/>
            <person name="Lipzen A."/>
            <person name="Chen C."/>
            <person name="Yanf M."/>
            <person name="Daum C."/>
            <person name="Ng V."/>
            <person name="Clum A."/>
            <person name="Ohm R."/>
            <person name="Martin F."/>
            <person name="Silar P."/>
            <person name="Natvig D."/>
            <person name="Lalanne C."/>
            <person name="Gautier V."/>
            <person name="Ament-Velasquez S.L."/>
            <person name="Kruys A."/>
            <person name="Hutchinson M.I."/>
            <person name="Powell A.J."/>
            <person name="Barry K."/>
            <person name="Miller A.N."/>
            <person name="Grigoriev I.V."/>
            <person name="Debuchy R."/>
            <person name="Gladieux P."/>
            <person name="Thoren M.H."/>
            <person name="Johannesson H."/>
        </authorList>
    </citation>
    <scope>NUCLEOTIDE SEQUENCE</scope>
    <source>
        <strain evidence="2">PSN243</strain>
    </source>
</reference>
<name>A0AAV9H1L5_9PEZI</name>
<comment type="caution">
    <text evidence="2">The sequence shown here is derived from an EMBL/GenBank/DDBJ whole genome shotgun (WGS) entry which is preliminary data.</text>
</comment>
<dbReference type="AlphaFoldDB" id="A0AAV9H1L5"/>
<dbReference type="Proteomes" id="UP001321760">
    <property type="component" value="Unassembled WGS sequence"/>
</dbReference>
<keyword evidence="3" id="KW-1185">Reference proteome</keyword>
<evidence type="ECO:0000256" key="1">
    <source>
        <dbReference type="SAM" id="MobiDB-lite"/>
    </source>
</evidence>
<dbReference type="EMBL" id="MU865918">
    <property type="protein sequence ID" value="KAK4453900.1"/>
    <property type="molecule type" value="Genomic_DNA"/>
</dbReference>
<sequence>MSCCFHVEAALRLPGSISRHTQSTYRSRCWSRSGPPVVRLLASRGPAGPFTSLQARLASHNNQSLNRAAPPHRSPIVTWPRAACQPSHVRGGFAIPNAAGEKGSTGCHHLQQIPRSTPRGAGDITLGRLSPPLPNRPARSRLLTASGRGGGGGGRTGCYRSTYLVPLCLNPATLLRASLRRIQKLHRSFFSDVRDIPECGLPAYPAAGHPLPSTCQ</sequence>
<reference evidence="2" key="1">
    <citation type="journal article" date="2023" name="Mol. Phylogenet. Evol.">
        <title>Genome-scale phylogeny and comparative genomics of the fungal order Sordariales.</title>
        <authorList>
            <person name="Hensen N."/>
            <person name="Bonometti L."/>
            <person name="Westerberg I."/>
            <person name="Brannstrom I.O."/>
            <person name="Guillou S."/>
            <person name="Cros-Aarteil S."/>
            <person name="Calhoun S."/>
            <person name="Haridas S."/>
            <person name="Kuo A."/>
            <person name="Mondo S."/>
            <person name="Pangilinan J."/>
            <person name="Riley R."/>
            <person name="LaButti K."/>
            <person name="Andreopoulos B."/>
            <person name="Lipzen A."/>
            <person name="Chen C."/>
            <person name="Yan M."/>
            <person name="Daum C."/>
            <person name="Ng V."/>
            <person name="Clum A."/>
            <person name="Steindorff A."/>
            <person name="Ohm R.A."/>
            <person name="Martin F."/>
            <person name="Silar P."/>
            <person name="Natvig D.O."/>
            <person name="Lalanne C."/>
            <person name="Gautier V."/>
            <person name="Ament-Velasquez S.L."/>
            <person name="Kruys A."/>
            <person name="Hutchinson M.I."/>
            <person name="Powell A.J."/>
            <person name="Barry K."/>
            <person name="Miller A.N."/>
            <person name="Grigoriev I.V."/>
            <person name="Debuchy R."/>
            <person name="Gladieux P."/>
            <person name="Hiltunen Thoren M."/>
            <person name="Johannesson H."/>
        </authorList>
    </citation>
    <scope>NUCLEOTIDE SEQUENCE</scope>
    <source>
        <strain evidence="2">PSN243</strain>
    </source>
</reference>
<evidence type="ECO:0000313" key="2">
    <source>
        <dbReference type="EMBL" id="KAK4453900.1"/>
    </source>
</evidence>
<organism evidence="2 3">
    <name type="scientific">Podospora aff. communis PSN243</name>
    <dbReference type="NCBI Taxonomy" id="3040156"/>
    <lineage>
        <taxon>Eukaryota</taxon>
        <taxon>Fungi</taxon>
        <taxon>Dikarya</taxon>
        <taxon>Ascomycota</taxon>
        <taxon>Pezizomycotina</taxon>
        <taxon>Sordariomycetes</taxon>
        <taxon>Sordariomycetidae</taxon>
        <taxon>Sordariales</taxon>
        <taxon>Podosporaceae</taxon>
        <taxon>Podospora</taxon>
    </lineage>
</organism>
<proteinExistence type="predicted"/>
<evidence type="ECO:0000313" key="3">
    <source>
        <dbReference type="Proteomes" id="UP001321760"/>
    </source>
</evidence>
<accession>A0AAV9H1L5</accession>